<evidence type="ECO:0000313" key="4">
    <source>
        <dbReference type="Proteomes" id="UP000547209"/>
    </source>
</evidence>
<dbReference type="Proteomes" id="UP000547209">
    <property type="component" value="Unassembled WGS sequence"/>
</dbReference>
<dbReference type="PANTHER" id="PTHR21525">
    <property type="entry name" value="MOTILE SPERM PROTEIN"/>
    <property type="match status" value="1"/>
</dbReference>
<dbReference type="EMBL" id="JACJVP010000047">
    <property type="protein sequence ID" value="MBB6674509.1"/>
    <property type="molecule type" value="Genomic_DNA"/>
</dbReference>
<keyword evidence="1" id="KW-0175">Coiled coil</keyword>
<organism evidence="3 4">
    <name type="scientific">Cohnella nanjingensis</name>
    <dbReference type="NCBI Taxonomy" id="1387779"/>
    <lineage>
        <taxon>Bacteria</taxon>
        <taxon>Bacillati</taxon>
        <taxon>Bacillota</taxon>
        <taxon>Bacilli</taxon>
        <taxon>Bacillales</taxon>
        <taxon>Paenibacillaceae</taxon>
        <taxon>Cohnella</taxon>
    </lineage>
</organism>
<feature type="region of interest" description="Disordered" evidence="2">
    <location>
        <begin position="179"/>
        <end position="223"/>
    </location>
</feature>
<reference evidence="3 4" key="1">
    <citation type="submission" date="2020-08" db="EMBL/GenBank/DDBJ databases">
        <title>Cohnella phylogeny.</title>
        <authorList>
            <person name="Dunlap C."/>
        </authorList>
    </citation>
    <scope>NUCLEOTIDE SEQUENCE [LARGE SCALE GENOMIC DNA]</scope>
    <source>
        <strain evidence="3 4">DSM 28246</strain>
    </source>
</reference>
<feature type="compositionally biased region" description="Pro residues" evidence="2">
    <location>
        <begin position="484"/>
        <end position="496"/>
    </location>
</feature>
<feature type="compositionally biased region" description="Low complexity" evidence="2">
    <location>
        <begin position="472"/>
        <end position="483"/>
    </location>
</feature>
<protein>
    <submittedName>
        <fullName evidence="3">Uncharacterized protein</fullName>
    </submittedName>
</protein>
<name>A0A7X0RYN9_9BACL</name>
<dbReference type="AlphaFoldDB" id="A0A7X0RYN9"/>
<evidence type="ECO:0000256" key="2">
    <source>
        <dbReference type="SAM" id="MobiDB-lite"/>
    </source>
</evidence>
<feature type="region of interest" description="Disordered" evidence="2">
    <location>
        <begin position="472"/>
        <end position="501"/>
    </location>
</feature>
<proteinExistence type="predicted"/>
<feature type="region of interest" description="Disordered" evidence="2">
    <location>
        <begin position="433"/>
        <end position="455"/>
    </location>
</feature>
<dbReference type="PANTHER" id="PTHR21525:SF9">
    <property type="entry name" value="CHANNEL_COLICIN DOMAIN-CONTAINING PROTEIN"/>
    <property type="match status" value="1"/>
</dbReference>
<keyword evidence="4" id="KW-1185">Reference proteome</keyword>
<dbReference type="RefSeq" id="WP_185672366.1">
    <property type="nucleotide sequence ID" value="NZ_JACJVP010000047.1"/>
</dbReference>
<comment type="caution">
    <text evidence="3">The sequence shown here is derived from an EMBL/GenBank/DDBJ whole genome shotgun (WGS) entry which is preliminary data.</text>
</comment>
<accession>A0A7X0RYN9</accession>
<evidence type="ECO:0000313" key="3">
    <source>
        <dbReference type="EMBL" id="MBB6674509.1"/>
    </source>
</evidence>
<sequence>MADMKIAGVDFVIDADGFKQTETALQAMDKYMEKLQQRAERLSRIRITPIVKLSDCLCEPLRKIRTSLESLTKKAWVVSVRAQMSDYSAIVKSGKDAGQAFSASFTDRFDASGIALKVQRALNRATLNAELLGGSSNTGKTDCCCENSNSKQGIDWKEKIVDFGSSVLSGYISNKLSDLPSRRSKASPGGNGHVGGRAAPNPAATHSGILRADGNGYYPSPQLQTEVTKKPSLLQRFLPKNKAVEQFSGVEEKLAKSPATESTAAAKIITGNQSVPDTPKKIYGADGNVLSVVSPESSVKAEPSVSRMVGKTKSFGSKLLDNALLAGSSPLGKGMLKTSKFLGKLSKPLGIVSDVAQIATASNGTERAKAVGSVAGGWGGAAAGAAAGAAIGSIIPVVGTAIGGIIGGALGGMGGSAIGDFVGGLTGRFLGKKKKKKDPVSLPEPDATSGPMNLTGGAQGILMGAAIATAPAKSPSAPAKSPSAPAPTPQPPPPSIQIPTGAVQITVKENNLDYDAIARDIGAKLAASMKQAMENRA</sequence>
<gene>
    <name evidence="3" type="ORF">H7C19_27885</name>
</gene>
<feature type="coiled-coil region" evidence="1">
    <location>
        <begin position="18"/>
        <end position="45"/>
    </location>
</feature>
<evidence type="ECO:0000256" key="1">
    <source>
        <dbReference type="SAM" id="Coils"/>
    </source>
</evidence>